<dbReference type="PROSITE" id="PS51257">
    <property type="entry name" value="PROKAR_LIPOPROTEIN"/>
    <property type="match status" value="1"/>
</dbReference>
<name>A0ABX5M7D3_9PROT</name>
<evidence type="ECO:0000313" key="2">
    <source>
        <dbReference type="EMBL" id="PXV81623.1"/>
    </source>
</evidence>
<gene>
    <name evidence="2" type="ORF">C8R14_11165</name>
</gene>
<evidence type="ECO:0000313" key="3">
    <source>
        <dbReference type="Proteomes" id="UP000247780"/>
    </source>
</evidence>
<proteinExistence type="predicted"/>
<sequence>MKTDNKQTTLQLLITSIFVLSLAACDSQQETATAKKATVLPQGPTTGILADSAVEGVSYSASSGASGVTDTTGLYKYTHGDNIEFSLGKLNLGKITGTGLTTPIELAAGDQNKLLNLLILFQSLDADNNLSNGISIPPAAVEALDASLDLTVDPSIFTTSPALVSAREAASISGNIKTADEANAHFLSQAINLLSNYLWVNQDDNSVRFFRFSNDGSGEYLNGVITPDDSCDMNRACGSKLVFTAGIEYGTTQATEYDERGFKLASTPEIDTNIQSGLSHPRPSWRIYTNGNELIISDIVIVQRAREQPGLFDELFHITKPLELSSDDEVAETTVQETRYRKMDNSQGIVGAWAVDKDTVKSPVFLFFPDNRYMLIDPTGSAAHSTPSECAKPGVELATYSFDAGSGTLKLSSFTYNTTGCAGLSEYVGKPITFKIDNTDAQSATLSGEGLSSVTLHRISH</sequence>
<dbReference type="Proteomes" id="UP000247780">
    <property type="component" value="Unassembled WGS sequence"/>
</dbReference>
<evidence type="ECO:0008006" key="4">
    <source>
        <dbReference type="Google" id="ProtNLM"/>
    </source>
</evidence>
<feature type="chain" id="PRO_5045855112" description="Adhesin" evidence="1">
    <location>
        <begin position="24"/>
        <end position="461"/>
    </location>
</feature>
<reference evidence="2 3" key="1">
    <citation type="submission" date="2018-04" db="EMBL/GenBank/DDBJ databases">
        <title>Active sludge and wastewater microbial communities from Klosterneuburg, Austria.</title>
        <authorList>
            <person name="Wagner M."/>
        </authorList>
    </citation>
    <scope>NUCLEOTIDE SEQUENCE [LARGE SCALE GENOMIC DNA]</scope>
    <source>
        <strain evidence="2 3">Nm 57</strain>
    </source>
</reference>
<keyword evidence="3" id="KW-1185">Reference proteome</keyword>
<accession>A0ABX5M7D3</accession>
<dbReference type="RefSeq" id="WP_011634728.1">
    <property type="nucleotide sequence ID" value="NZ_FMTW01000019.1"/>
</dbReference>
<protein>
    <recommendedName>
        <fullName evidence="4">Adhesin</fullName>
    </recommendedName>
</protein>
<keyword evidence="1" id="KW-0732">Signal</keyword>
<dbReference type="EMBL" id="QICQ01000011">
    <property type="protein sequence ID" value="PXV81623.1"/>
    <property type="molecule type" value="Genomic_DNA"/>
</dbReference>
<organism evidence="2 3">
    <name type="scientific">Nitrosomonas eutropha</name>
    <dbReference type="NCBI Taxonomy" id="916"/>
    <lineage>
        <taxon>Bacteria</taxon>
        <taxon>Pseudomonadati</taxon>
        <taxon>Pseudomonadota</taxon>
        <taxon>Betaproteobacteria</taxon>
        <taxon>Nitrosomonadales</taxon>
        <taxon>Nitrosomonadaceae</taxon>
        <taxon>Nitrosomonas</taxon>
    </lineage>
</organism>
<comment type="caution">
    <text evidence="2">The sequence shown here is derived from an EMBL/GenBank/DDBJ whole genome shotgun (WGS) entry which is preliminary data.</text>
</comment>
<feature type="signal peptide" evidence="1">
    <location>
        <begin position="1"/>
        <end position="23"/>
    </location>
</feature>
<evidence type="ECO:0000256" key="1">
    <source>
        <dbReference type="SAM" id="SignalP"/>
    </source>
</evidence>